<keyword evidence="1" id="KW-0812">Transmembrane</keyword>
<keyword evidence="3" id="KW-1185">Reference proteome</keyword>
<sequence length="106" mass="13004">MHPLIRKLKVILIFYRDIVSYNIIFTLIACYWYFHTRASATMPMFWSKVLGFLFIAYIFYEFHKQKLYFYHNLGFGTKDLIFIAVFSDILSFTIIFSVFRFFLYWL</sequence>
<dbReference type="Proteomes" id="UP001172082">
    <property type="component" value="Unassembled WGS sequence"/>
</dbReference>
<gene>
    <name evidence="2" type="ORF">QQ008_04715</name>
</gene>
<comment type="caution">
    <text evidence="2">The sequence shown here is derived from an EMBL/GenBank/DDBJ whole genome shotgun (WGS) entry which is preliminary data.</text>
</comment>
<name>A0ABT8KIV2_9BACT</name>
<accession>A0ABT8KIV2</accession>
<keyword evidence="1" id="KW-0472">Membrane</keyword>
<evidence type="ECO:0000256" key="1">
    <source>
        <dbReference type="SAM" id="Phobius"/>
    </source>
</evidence>
<feature type="transmembrane region" description="Helical" evidence="1">
    <location>
        <begin position="12"/>
        <end position="34"/>
    </location>
</feature>
<feature type="transmembrane region" description="Helical" evidence="1">
    <location>
        <begin position="40"/>
        <end position="60"/>
    </location>
</feature>
<proteinExistence type="predicted"/>
<evidence type="ECO:0000313" key="3">
    <source>
        <dbReference type="Proteomes" id="UP001172082"/>
    </source>
</evidence>
<protein>
    <submittedName>
        <fullName evidence="2">Uncharacterized protein</fullName>
    </submittedName>
</protein>
<dbReference type="EMBL" id="JAUJEA010000001">
    <property type="protein sequence ID" value="MDN5200646.1"/>
    <property type="molecule type" value="Genomic_DNA"/>
</dbReference>
<organism evidence="2 3">
    <name type="scientific">Splendidivirga corallicola</name>
    <dbReference type="NCBI Taxonomy" id="3051826"/>
    <lineage>
        <taxon>Bacteria</taxon>
        <taxon>Pseudomonadati</taxon>
        <taxon>Bacteroidota</taxon>
        <taxon>Cytophagia</taxon>
        <taxon>Cytophagales</taxon>
        <taxon>Splendidivirgaceae</taxon>
        <taxon>Splendidivirga</taxon>
    </lineage>
</organism>
<reference evidence="2" key="1">
    <citation type="submission" date="2023-06" db="EMBL/GenBank/DDBJ databases">
        <title>Genomic of Parafulvivirga corallium.</title>
        <authorList>
            <person name="Wang G."/>
        </authorList>
    </citation>
    <scope>NUCLEOTIDE SEQUENCE</scope>
    <source>
        <strain evidence="2">BMA10</strain>
    </source>
</reference>
<keyword evidence="1" id="KW-1133">Transmembrane helix</keyword>
<feature type="transmembrane region" description="Helical" evidence="1">
    <location>
        <begin position="80"/>
        <end position="103"/>
    </location>
</feature>
<dbReference type="PROSITE" id="PS51257">
    <property type="entry name" value="PROKAR_LIPOPROTEIN"/>
    <property type="match status" value="1"/>
</dbReference>
<evidence type="ECO:0000313" key="2">
    <source>
        <dbReference type="EMBL" id="MDN5200646.1"/>
    </source>
</evidence>
<dbReference type="RefSeq" id="WP_346750668.1">
    <property type="nucleotide sequence ID" value="NZ_JAUJEA010000001.1"/>
</dbReference>